<gene>
    <name evidence="10" type="primary">LOC110749900</name>
</gene>
<dbReference type="PANTHER" id="PTHR11017:SF574">
    <property type="entry name" value="ADP-RIBOSYL CYCLASE_CYCLIC ADP-RIBOSE HYDROLASE"/>
    <property type="match status" value="1"/>
</dbReference>
<dbReference type="PRINTS" id="PR00364">
    <property type="entry name" value="DISEASERSIST"/>
</dbReference>
<dbReference type="InterPro" id="IPR002182">
    <property type="entry name" value="NB-ARC"/>
</dbReference>
<dbReference type="InterPro" id="IPR027417">
    <property type="entry name" value="P-loop_NTPase"/>
</dbReference>
<dbReference type="GO" id="GO:0006952">
    <property type="term" value="P:defense response"/>
    <property type="evidence" value="ECO:0007669"/>
    <property type="project" value="UniProtKB-KW"/>
</dbReference>
<feature type="domain" description="TIR" evidence="8">
    <location>
        <begin position="22"/>
        <end position="189"/>
    </location>
</feature>
<dbReference type="InterPro" id="IPR036390">
    <property type="entry name" value="WH_DNA-bd_sf"/>
</dbReference>
<keyword evidence="4" id="KW-0378">Hydrolase</keyword>
<dbReference type="GO" id="GO:0007165">
    <property type="term" value="P:signal transduction"/>
    <property type="evidence" value="ECO:0007669"/>
    <property type="project" value="InterPro"/>
</dbReference>
<dbReference type="PANTHER" id="PTHR11017">
    <property type="entry name" value="LEUCINE-RICH REPEAT-CONTAINING PROTEIN"/>
    <property type="match status" value="1"/>
</dbReference>
<dbReference type="Gene3D" id="1.10.8.430">
    <property type="entry name" value="Helical domain of apoptotic protease-activating factors"/>
    <property type="match status" value="1"/>
</dbReference>
<dbReference type="SUPFAM" id="SSF52047">
    <property type="entry name" value="RNI-like"/>
    <property type="match status" value="1"/>
</dbReference>
<proteinExistence type="predicted"/>
<keyword evidence="3" id="KW-0677">Repeat</keyword>
<evidence type="ECO:0000256" key="1">
    <source>
        <dbReference type="ARBA" id="ARBA00011982"/>
    </source>
</evidence>
<evidence type="ECO:0000256" key="4">
    <source>
        <dbReference type="ARBA" id="ARBA00022801"/>
    </source>
</evidence>
<dbReference type="Gene3D" id="3.40.50.300">
    <property type="entry name" value="P-loop containing nucleotide triphosphate hydrolases"/>
    <property type="match status" value="1"/>
</dbReference>
<comment type="catalytic activity">
    <reaction evidence="7">
        <text>NAD(+) + H2O = ADP-D-ribose + nicotinamide + H(+)</text>
        <dbReference type="Rhea" id="RHEA:16301"/>
        <dbReference type="ChEBI" id="CHEBI:15377"/>
        <dbReference type="ChEBI" id="CHEBI:15378"/>
        <dbReference type="ChEBI" id="CHEBI:17154"/>
        <dbReference type="ChEBI" id="CHEBI:57540"/>
        <dbReference type="ChEBI" id="CHEBI:57967"/>
        <dbReference type="EC" id="3.2.2.6"/>
    </reaction>
    <physiologicalReaction direction="left-to-right" evidence="7">
        <dbReference type="Rhea" id="RHEA:16302"/>
    </physiologicalReaction>
</comment>
<dbReference type="AlphaFoldDB" id="A0A6P5RXD8"/>
<evidence type="ECO:0000256" key="5">
    <source>
        <dbReference type="ARBA" id="ARBA00022821"/>
    </source>
</evidence>
<dbReference type="InterPro" id="IPR058192">
    <property type="entry name" value="WHD_ROQ1-like"/>
</dbReference>
<evidence type="ECO:0000313" key="9">
    <source>
        <dbReference type="Proteomes" id="UP000515124"/>
    </source>
</evidence>
<dbReference type="Gene3D" id="3.40.50.10140">
    <property type="entry name" value="Toll/interleukin-1 receptor homology (TIR) domain"/>
    <property type="match status" value="1"/>
</dbReference>
<sequence>MSSNLIMAASSAPPSPILPPQEKYDVFLSFRGADTRCTITSHLHAALRRKKIKTYIDDKLERGDEIAPALVEAIHKSKLSVIIFSKNYASSTWCLDELVHILGCRERDGQFVIPIFYDIDSSHVRKQLGSYADAFAKHEQRWKDSVDKVLMWRGALEKAANLSGFDNSNKTRTEAYLVENVVEDILTKLNRKSSSDLKGLVAIESQIGQIESSLCIDSPEVCYIGIWGIGGIGKTTLAGAVYNRLSSKFKASCFLANVREESEKHGLNHLRNKLLRVLLEDENLKIDTPSIGSTFVGERLCRTKVLIVLDDVNDMSQLELLAGDHVGFGPGSRIIITTRNRRLLKKKVDDDKIYKVKGLNCDEALQLFHLHAFKNNSPRTDYTELSKMVVDYAEGIPLALKIFGSSFFHCKSKEEWENELKKLKNFPSKKIQNVLRLSYDGLEKNEKEIFLDIACFYKGMNVDFVKRMLDIRGFFVAGIGALIDTSLISISTSYCLEMHDLLQQIGWEIVREQCIEPGKRDRLFIAEDVCHVLKNNTATAMVQAISFNTSNIRELHLSRTAFKKMYNLRLLEIYDCSYGQKYCKLYLSQGLQTLPESLRYLYWDGYPLQSLPSKFSPENLVELKMPRSLVKQLWEENLIYLGNLKLIDLSFCKHLTELPDLSQSRKMEHINLYGCTSLVRVPLCFQYLGNLTFLDLGCCSNLKYLQEMPGNIELLNLESTAIEELPSSVWSNKKISFLNIQRCKYLKNLPSSSCKLKCFGFLLGGCSSLGKISELPRNISVLDLTWTAIEVVPSSIECLFGLTTIYLNDCKRLVSLPTSIFKLKSLKSLDLNGCSNFECFPDILEPTEHLELLNLSKTAIKELPVEIENLIGLQTFNLCRCKDLEFVPDSIYHLNCLKTLSFYGCLKLKSLPPFSIGLCSLEELDLGYCNIVQVPDPLVCLTSLRSLNLSGTMIQSLPASIKQASQLRYLWLTNCKSLPSLPELPVLRHLEAHGCTSLKNAWRNMMGEAQLRIMQMATASSNPTDDVYYGYGPASPSVSIVCPGNEIPNWFSYQNEGSSINVTLPPNWFRTDFLGLALSLVVEFNNYNVKRAGLKFACTANFKSSNGEGHEIRCHLHRLYKDISSSGRKNFNSDYVFAWYTASMLVAAAKYSSGTGFYNITEASVDFFLMDLNGFPLKDYKVQVKKCGLWLLYAKDAENLMSC</sequence>
<dbReference type="InterPro" id="IPR042197">
    <property type="entry name" value="Apaf_helical"/>
</dbReference>
<name>A0A6P5RXD8_PRUAV</name>
<dbReference type="FunFam" id="1.10.8.430:FF:000002">
    <property type="entry name" value="Disease resistance protein (TIR-NBS-LRR class)"/>
    <property type="match status" value="1"/>
</dbReference>
<dbReference type="SUPFAM" id="SSF46785">
    <property type="entry name" value="Winged helix' DNA-binding domain"/>
    <property type="match status" value="1"/>
</dbReference>
<keyword evidence="5" id="KW-0611">Plant defense</keyword>
<evidence type="ECO:0000256" key="3">
    <source>
        <dbReference type="ARBA" id="ARBA00022737"/>
    </source>
</evidence>
<accession>A0A6P5RXD8</accession>
<evidence type="ECO:0000259" key="8">
    <source>
        <dbReference type="PROSITE" id="PS50104"/>
    </source>
</evidence>
<keyword evidence="9" id="KW-1185">Reference proteome</keyword>
<dbReference type="SUPFAM" id="SSF52058">
    <property type="entry name" value="L domain-like"/>
    <property type="match status" value="1"/>
</dbReference>
<dbReference type="InterPro" id="IPR044974">
    <property type="entry name" value="Disease_R_plants"/>
</dbReference>
<evidence type="ECO:0000256" key="6">
    <source>
        <dbReference type="ARBA" id="ARBA00023027"/>
    </source>
</evidence>
<dbReference type="InterPro" id="IPR058546">
    <property type="entry name" value="RPS4B/Roq1-like_LRR"/>
</dbReference>
<dbReference type="KEGG" id="pavi:110749900"/>
<dbReference type="Pfam" id="PF23286">
    <property type="entry name" value="LRR_13"/>
    <property type="match status" value="1"/>
</dbReference>
<dbReference type="InterPro" id="IPR035897">
    <property type="entry name" value="Toll_tir_struct_dom_sf"/>
</dbReference>
<dbReference type="GeneID" id="110749900"/>
<organism evidence="9 10">
    <name type="scientific">Prunus avium</name>
    <name type="common">Cherry</name>
    <name type="synonym">Cerasus avium</name>
    <dbReference type="NCBI Taxonomy" id="42229"/>
    <lineage>
        <taxon>Eukaryota</taxon>
        <taxon>Viridiplantae</taxon>
        <taxon>Streptophyta</taxon>
        <taxon>Embryophyta</taxon>
        <taxon>Tracheophyta</taxon>
        <taxon>Spermatophyta</taxon>
        <taxon>Magnoliopsida</taxon>
        <taxon>eudicotyledons</taxon>
        <taxon>Gunneridae</taxon>
        <taxon>Pentapetalae</taxon>
        <taxon>rosids</taxon>
        <taxon>fabids</taxon>
        <taxon>Rosales</taxon>
        <taxon>Rosaceae</taxon>
        <taxon>Amygdaloideae</taxon>
        <taxon>Amygdaleae</taxon>
        <taxon>Prunus</taxon>
    </lineage>
</organism>
<dbReference type="GO" id="GO:0061809">
    <property type="term" value="F:NAD+ nucleosidase activity, cyclic ADP-ribose generating"/>
    <property type="evidence" value="ECO:0007669"/>
    <property type="project" value="UniProtKB-EC"/>
</dbReference>
<dbReference type="GO" id="GO:0043531">
    <property type="term" value="F:ADP binding"/>
    <property type="evidence" value="ECO:0007669"/>
    <property type="project" value="InterPro"/>
</dbReference>
<keyword evidence="2" id="KW-0433">Leucine-rich repeat</keyword>
<protein>
    <recommendedName>
        <fullName evidence="1">ADP-ribosyl cyclase/cyclic ADP-ribose hydrolase</fullName>
        <ecNumber evidence="1">3.2.2.6</ecNumber>
    </recommendedName>
</protein>
<dbReference type="Proteomes" id="UP000515124">
    <property type="component" value="Unplaced"/>
</dbReference>
<dbReference type="EC" id="3.2.2.6" evidence="1"/>
<dbReference type="Gene3D" id="3.80.10.10">
    <property type="entry name" value="Ribonuclease Inhibitor"/>
    <property type="match status" value="3"/>
</dbReference>
<reference evidence="10" key="1">
    <citation type="submission" date="2025-08" db="UniProtKB">
        <authorList>
            <consortium name="RefSeq"/>
        </authorList>
    </citation>
    <scope>IDENTIFICATION</scope>
</reference>
<evidence type="ECO:0000313" key="10">
    <source>
        <dbReference type="RefSeq" id="XP_021805796.1"/>
    </source>
</evidence>
<dbReference type="InterPro" id="IPR000157">
    <property type="entry name" value="TIR_dom"/>
</dbReference>
<dbReference type="SMART" id="SM00255">
    <property type="entry name" value="TIR"/>
    <property type="match status" value="1"/>
</dbReference>
<evidence type="ECO:0000256" key="2">
    <source>
        <dbReference type="ARBA" id="ARBA00022614"/>
    </source>
</evidence>
<dbReference type="Pfam" id="PF23282">
    <property type="entry name" value="WHD_ROQ1"/>
    <property type="match status" value="1"/>
</dbReference>
<dbReference type="SUPFAM" id="SSF52540">
    <property type="entry name" value="P-loop containing nucleoside triphosphate hydrolases"/>
    <property type="match status" value="1"/>
</dbReference>
<dbReference type="InterPro" id="IPR032675">
    <property type="entry name" value="LRR_dom_sf"/>
</dbReference>
<dbReference type="Pfam" id="PF01582">
    <property type="entry name" value="TIR"/>
    <property type="match status" value="1"/>
</dbReference>
<dbReference type="FunFam" id="3.40.50.10140:FF:000007">
    <property type="entry name" value="Disease resistance protein (TIR-NBS-LRR class)"/>
    <property type="match status" value="1"/>
</dbReference>
<dbReference type="SUPFAM" id="SSF52200">
    <property type="entry name" value="Toll/Interleukin receptor TIR domain"/>
    <property type="match status" value="1"/>
</dbReference>
<dbReference type="Pfam" id="PF00931">
    <property type="entry name" value="NB-ARC"/>
    <property type="match status" value="1"/>
</dbReference>
<keyword evidence="6" id="KW-0520">NAD</keyword>
<dbReference type="RefSeq" id="XP_021805796.1">
    <property type="nucleotide sequence ID" value="XM_021950104.1"/>
</dbReference>
<evidence type="ECO:0000256" key="7">
    <source>
        <dbReference type="ARBA" id="ARBA00047304"/>
    </source>
</evidence>
<dbReference type="PROSITE" id="PS50104">
    <property type="entry name" value="TIR"/>
    <property type="match status" value="1"/>
</dbReference>
<dbReference type="Pfam" id="PF20160">
    <property type="entry name" value="C-JID"/>
    <property type="match status" value="1"/>
</dbReference>
<dbReference type="InterPro" id="IPR045344">
    <property type="entry name" value="C-JID"/>
</dbReference>